<dbReference type="PANTHER" id="PTHR43390:SF1">
    <property type="entry name" value="CHLOROPLAST PROCESSING PEPTIDASE"/>
    <property type="match status" value="1"/>
</dbReference>
<dbReference type="InterPro" id="IPR036286">
    <property type="entry name" value="LexA/Signal_pep-like_sf"/>
</dbReference>
<evidence type="ECO:0000259" key="8">
    <source>
        <dbReference type="Pfam" id="PF10502"/>
    </source>
</evidence>
<dbReference type="InterPro" id="IPR019756">
    <property type="entry name" value="Pept_S26A_signal_pept_1_Ser-AS"/>
</dbReference>
<feature type="active site" evidence="6">
    <location>
        <position position="86"/>
    </location>
</feature>
<feature type="active site" evidence="6">
    <location>
        <position position="43"/>
    </location>
</feature>
<dbReference type="GO" id="GO:0006465">
    <property type="term" value="P:signal peptide processing"/>
    <property type="evidence" value="ECO:0007669"/>
    <property type="project" value="InterPro"/>
</dbReference>
<feature type="transmembrane region" description="Helical" evidence="7">
    <location>
        <begin position="12"/>
        <end position="33"/>
    </location>
</feature>
<protein>
    <recommendedName>
        <fullName evidence="3 7">Signal peptidase I</fullName>
        <ecNumber evidence="3 7">3.4.21.89</ecNumber>
    </recommendedName>
</protein>
<dbReference type="AlphaFoldDB" id="A0A1G2U1K7"/>
<dbReference type="GO" id="GO:0004252">
    <property type="term" value="F:serine-type endopeptidase activity"/>
    <property type="evidence" value="ECO:0007669"/>
    <property type="project" value="InterPro"/>
</dbReference>
<dbReference type="PRINTS" id="PR00727">
    <property type="entry name" value="LEADERPTASE"/>
</dbReference>
<evidence type="ECO:0000256" key="2">
    <source>
        <dbReference type="ARBA" id="ARBA00009370"/>
    </source>
</evidence>
<comment type="similarity">
    <text evidence="2 7">Belongs to the peptidase S26 family.</text>
</comment>
<dbReference type="Proteomes" id="UP000179283">
    <property type="component" value="Unassembled WGS sequence"/>
</dbReference>
<accession>A0A1G2U1K7</accession>
<keyword evidence="7" id="KW-0472">Membrane</keyword>
<gene>
    <name evidence="9" type="ORF">A2920_00155</name>
</gene>
<organism evidence="9 10">
    <name type="scientific">Candidatus Zambryskibacteria bacterium RIFCSPLOWO2_01_FULL_43_17</name>
    <dbReference type="NCBI Taxonomy" id="1802760"/>
    <lineage>
        <taxon>Bacteria</taxon>
        <taxon>Candidatus Zambryskiibacteriota</taxon>
    </lineage>
</organism>
<dbReference type="GO" id="GO:0016020">
    <property type="term" value="C:membrane"/>
    <property type="evidence" value="ECO:0007669"/>
    <property type="project" value="UniProtKB-SubCell"/>
</dbReference>
<evidence type="ECO:0000256" key="5">
    <source>
        <dbReference type="ARBA" id="ARBA00022801"/>
    </source>
</evidence>
<feature type="domain" description="Peptidase S26" evidence="8">
    <location>
        <begin position="13"/>
        <end position="170"/>
    </location>
</feature>
<dbReference type="InterPro" id="IPR000223">
    <property type="entry name" value="Pept_S26A_signal_pept_1"/>
</dbReference>
<dbReference type="NCBIfam" id="TIGR02227">
    <property type="entry name" value="sigpep_I_bact"/>
    <property type="match status" value="1"/>
</dbReference>
<comment type="caution">
    <text evidence="9">The sequence shown here is derived from an EMBL/GenBank/DDBJ whole genome shotgun (WGS) entry which is preliminary data.</text>
</comment>
<reference evidence="9 10" key="1">
    <citation type="journal article" date="2016" name="Nat. Commun.">
        <title>Thousands of microbial genomes shed light on interconnected biogeochemical processes in an aquifer system.</title>
        <authorList>
            <person name="Anantharaman K."/>
            <person name="Brown C.T."/>
            <person name="Hug L.A."/>
            <person name="Sharon I."/>
            <person name="Castelle C.J."/>
            <person name="Probst A.J."/>
            <person name="Thomas B.C."/>
            <person name="Singh A."/>
            <person name="Wilkins M.J."/>
            <person name="Karaoz U."/>
            <person name="Brodie E.L."/>
            <person name="Williams K.H."/>
            <person name="Hubbard S.S."/>
            <person name="Banfield J.F."/>
        </authorList>
    </citation>
    <scope>NUCLEOTIDE SEQUENCE [LARGE SCALE GENOMIC DNA]</scope>
</reference>
<name>A0A1G2U1K7_9BACT</name>
<keyword evidence="7" id="KW-0812">Transmembrane</keyword>
<dbReference type="PANTHER" id="PTHR43390">
    <property type="entry name" value="SIGNAL PEPTIDASE I"/>
    <property type="match status" value="1"/>
</dbReference>
<keyword evidence="7" id="KW-1133">Transmembrane helix</keyword>
<dbReference type="GO" id="GO:0009003">
    <property type="term" value="F:signal peptidase activity"/>
    <property type="evidence" value="ECO:0007669"/>
    <property type="project" value="UniProtKB-EC"/>
</dbReference>
<keyword evidence="4 7" id="KW-0645">Protease</keyword>
<proteinExistence type="inferred from homology"/>
<dbReference type="EMBL" id="MHWD01000024">
    <property type="protein sequence ID" value="OHB03289.1"/>
    <property type="molecule type" value="Genomic_DNA"/>
</dbReference>
<dbReference type="EC" id="3.4.21.89" evidence="3 7"/>
<sequence length="192" mass="21726">MTNPQTKEKGFFRELVEFVIIALIIVIPFRIFIAQPFVVNGASMDPTFENGEYLIVDQLSYKFGAPERGSVLIFKYPKDPSKYFIKRVIGLPNEKVRISGGEVTITNAENPDGIVLNEPYVEFAKKDSFDTTLASDEYFVMGDNRLGSADSRVWGPLPEEDIVGRPVIRLFPFGRISLFPGDYEREFLNADN</sequence>
<dbReference type="InterPro" id="IPR019758">
    <property type="entry name" value="Pept_S26A_signal_pept_1_CS"/>
</dbReference>
<comment type="subcellular location">
    <subcellularLocation>
        <location evidence="7">Membrane</location>
        <topology evidence="7">Single-pass type II membrane protein</topology>
    </subcellularLocation>
</comment>
<evidence type="ECO:0000313" key="9">
    <source>
        <dbReference type="EMBL" id="OHB03289.1"/>
    </source>
</evidence>
<dbReference type="PROSITE" id="PS00501">
    <property type="entry name" value="SPASE_I_1"/>
    <property type="match status" value="1"/>
</dbReference>
<evidence type="ECO:0000256" key="3">
    <source>
        <dbReference type="ARBA" id="ARBA00013208"/>
    </source>
</evidence>
<evidence type="ECO:0000313" key="10">
    <source>
        <dbReference type="Proteomes" id="UP000179283"/>
    </source>
</evidence>
<dbReference type="PROSITE" id="PS00761">
    <property type="entry name" value="SPASE_I_3"/>
    <property type="match status" value="1"/>
</dbReference>
<dbReference type="CDD" id="cd06530">
    <property type="entry name" value="S26_SPase_I"/>
    <property type="match status" value="1"/>
</dbReference>
<evidence type="ECO:0000256" key="1">
    <source>
        <dbReference type="ARBA" id="ARBA00000677"/>
    </source>
</evidence>
<dbReference type="InterPro" id="IPR019533">
    <property type="entry name" value="Peptidase_S26"/>
</dbReference>
<evidence type="ECO:0000256" key="7">
    <source>
        <dbReference type="RuleBase" id="RU362042"/>
    </source>
</evidence>
<evidence type="ECO:0000256" key="6">
    <source>
        <dbReference type="PIRSR" id="PIRSR600223-1"/>
    </source>
</evidence>
<evidence type="ECO:0000256" key="4">
    <source>
        <dbReference type="ARBA" id="ARBA00022670"/>
    </source>
</evidence>
<dbReference type="Gene3D" id="2.10.109.10">
    <property type="entry name" value="Umud Fragment, subunit A"/>
    <property type="match status" value="1"/>
</dbReference>
<dbReference type="Pfam" id="PF10502">
    <property type="entry name" value="Peptidase_S26"/>
    <property type="match status" value="1"/>
</dbReference>
<dbReference type="SUPFAM" id="SSF51306">
    <property type="entry name" value="LexA/Signal peptidase"/>
    <property type="match status" value="1"/>
</dbReference>
<comment type="catalytic activity">
    <reaction evidence="1 7">
        <text>Cleavage of hydrophobic, N-terminal signal or leader sequences from secreted and periplasmic proteins.</text>
        <dbReference type="EC" id="3.4.21.89"/>
    </reaction>
</comment>
<keyword evidence="5 7" id="KW-0378">Hydrolase</keyword>